<feature type="signal peptide" evidence="7">
    <location>
        <begin position="1"/>
        <end position="26"/>
    </location>
</feature>
<dbReference type="STRING" id="1136941.ACH46_02865"/>
<evidence type="ECO:0000313" key="8">
    <source>
        <dbReference type="EMBL" id="ALG83638.1"/>
    </source>
</evidence>
<feature type="chain" id="PRO_5038609626" description="LppP/LprE family lipoprotein" evidence="7">
    <location>
        <begin position="27"/>
        <end position="230"/>
    </location>
</feature>
<sequence>MRINTATRAMAAAATLGVALTACSGAGDDITAQQSSRQQSGAPAHTSTTDTDAGPGQTEATQPTEQAPQQPGASTTDAPPTTTPAAETNARPGSGHGYCFDLNSALARDAIATLGTDMQGGAWQPQGASEHPLSEGCGLDWLLVNGSGVQDATYTSRVLLFAGGKYLGTVEPHEFSYTSIAGGTLNSVTVRYRWLRKDDPFCCPQGGPTEVTVTLSGGRLSRTGQFPPET</sequence>
<accession>A0A0N9NDL0</accession>
<evidence type="ECO:0000256" key="6">
    <source>
        <dbReference type="SAM" id="MobiDB-lite"/>
    </source>
</evidence>
<reference evidence="9" key="1">
    <citation type="submission" date="2015-06" db="EMBL/GenBank/DDBJ databases">
        <title>Complete genome sequence and metabolic analysis of phthalate degradation pathway in Gordonia sp. QH-11.</title>
        <authorList>
            <person name="Jin D."/>
            <person name="Kong X."/>
            <person name="Bai Z."/>
        </authorList>
    </citation>
    <scope>NUCLEOTIDE SEQUENCE [LARGE SCALE GENOMIC DNA]</scope>
    <source>
        <strain evidence="9">QH-11</strain>
    </source>
</reference>
<dbReference type="Pfam" id="PF14041">
    <property type="entry name" value="Lipoprotein_21"/>
    <property type="match status" value="1"/>
</dbReference>
<keyword evidence="9" id="KW-1185">Reference proteome</keyword>
<evidence type="ECO:0000256" key="2">
    <source>
        <dbReference type="ARBA" id="ARBA00022729"/>
    </source>
</evidence>
<evidence type="ECO:0000256" key="1">
    <source>
        <dbReference type="ARBA" id="ARBA00022475"/>
    </source>
</evidence>
<evidence type="ECO:0008006" key="10">
    <source>
        <dbReference type="Google" id="ProtNLM"/>
    </source>
</evidence>
<reference evidence="8 9" key="2">
    <citation type="journal article" date="2017" name="Int. J. Syst. Evol. Microbiol.">
        <title>Gordonia phthalatica sp. nov., a di-n-butyl phthalate-degrading bacterium isolated from activated sludge.</title>
        <authorList>
            <person name="Jin D."/>
            <person name="Kong X."/>
            <person name="Jia M."/>
            <person name="Yu X."/>
            <person name="Wang X."/>
            <person name="Zhuang X."/>
            <person name="Deng Y."/>
            <person name="Bai Z."/>
        </authorList>
    </citation>
    <scope>NUCLEOTIDE SEQUENCE [LARGE SCALE GENOMIC DNA]</scope>
    <source>
        <strain evidence="8 9">QH-11</strain>
    </source>
</reference>
<dbReference type="PATRIC" id="fig|1136941.3.peg.576"/>
<dbReference type="PROSITE" id="PS51257">
    <property type="entry name" value="PROKAR_LIPOPROTEIN"/>
    <property type="match status" value="1"/>
</dbReference>
<dbReference type="InterPro" id="IPR025971">
    <property type="entry name" value="LppP/LprE"/>
</dbReference>
<proteinExistence type="predicted"/>
<evidence type="ECO:0000313" key="9">
    <source>
        <dbReference type="Proteomes" id="UP000063789"/>
    </source>
</evidence>
<evidence type="ECO:0000256" key="5">
    <source>
        <dbReference type="ARBA" id="ARBA00023288"/>
    </source>
</evidence>
<feature type="compositionally biased region" description="Low complexity" evidence="6">
    <location>
        <begin position="55"/>
        <end position="92"/>
    </location>
</feature>
<evidence type="ECO:0000256" key="4">
    <source>
        <dbReference type="ARBA" id="ARBA00023139"/>
    </source>
</evidence>
<evidence type="ECO:0000256" key="3">
    <source>
        <dbReference type="ARBA" id="ARBA00023136"/>
    </source>
</evidence>
<dbReference type="AlphaFoldDB" id="A0A0N9NDL0"/>
<name>A0A0N9NDL0_9ACTN</name>
<feature type="compositionally biased region" description="Polar residues" evidence="6">
    <location>
        <begin position="31"/>
        <end position="51"/>
    </location>
</feature>
<keyword evidence="4" id="KW-0564">Palmitate</keyword>
<dbReference type="KEGG" id="goq:ACH46_02865"/>
<keyword evidence="3" id="KW-0472">Membrane</keyword>
<keyword evidence="5" id="KW-0449">Lipoprotein</keyword>
<evidence type="ECO:0000256" key="7">
    <source>
        <dbReference type="SAM" id="SignalP"/>
    </source>
</evidence>
<dbReference type="EMBL" id="CP011853">
    <property type="protein sequence ID" value="ALG83638.1"/>
    <property type="molecule type" value="Genomic_DNA"/>
</dbReference>
<dbReference type="OrthoDB" id="4427395at2"/>
<keyword evidence="2 7" id="KW-0732">Signal</keyword>
<keyword evidence="1" id="KW-1003">Cell membrane</keyword>
<dbReference type="RefSeq" id="WP_062391594.1">
    <property type="nucleotide sequence ID" value="NZ_CP011853.1"/>
</dbReference>
<feature type="region of interest" description="Disordered" evidence="6">
    <location>
        <begin position="29"/>
        <end position="94"/>
    </location>
</feature>
<dbReference type="Proteomes" id="UP000063789">
    <property type="component" value="Chromosome"/>
</dbReference>
<gene>
    <name evidence="8" type="ORF">ACH46_02865</name>
</gene>
<organism evidence="8 9">
    <name type="scientific">Gordonia phthalatica</name>
    <dbReference type="NCBI Taxonomy" id="1136941"/>
    <lineage>
        <taxon>Bacteria</taxon>
        <taxon>Bacillati</taxon>
        <taxon>Actinomycetota</taxon>
        <taxon>Actinomycetes</taxon>
        <taxon>Mycobacteriales</taxon>
        <taxon>Gordoniaceae</taxon>
        <taxon>Gordonia</taxon>
    </lineage>
</organism>
<protein>
    <recommendedName>
        <fullName evidence="10">LppP/LprE family lipoprotein</fullName>
    </recommendedName>
</protein>